<sequence length="317" mass="35814">MDNELPVIDESVIEKPRELTKKDLKKEFKHLGGALLFNLVLQVFVAGLLSVVILAIAKSYGFYHVNYNLMLMVTLVFTLLCADTIPFFICAHRLKIKLRTYLVKPAISGAEMVRWFLIIMGIVAVYNLLSTALINTFPNIEFQQTGLEGFSATDWITLLMSYIAIAVIAPIFEEIAFRGLCLHVFGKYGTRFAIIASSMLFALLHGNVIQSLFAFGLGILLALLTLKAKSILPAIFVHFANNSIALIPVEWFVFLLFGIFILGGLFCYFTHRDIFKLDETVPNHRFCWDALMATPSILMVVIIYTLMIIFTTVMWFM</sequence>
<dbReference type="Proteomes" id="UP000247612">
    <property type="component" value="Unassembled WGS sequence"/>
</dbReference>
<dbReference type="GeneID" id="94442158"/>
<keyword evidence="3" id="KW-0378">Hydrolase</keyword>
<dbReference type="GO" id="GO:0080120">
    <property type="term" value="P:CAAX-box protein maturation"/>
    <property type="evidence" value="ECO:0007669"/>
    <property type="project" value="UniProtKB-ARBA"/>
</dbReference>
<dbReference type="OrthoDB" id="3429192at2"/>
<evidence type="ECO:0000313" key="4">
    <source>
        <dbReference type="Proteomes" id="UP000247612"/>
    </source>
</evidence>
<accession>A0A318KRC2</accession>
<dbReference type="InterPro" id="IPR003675">
    <property type="entry name" value="Rce1/LyrA-like_dom"/>
</dbReference>
<feature type="transmembrane region" description="Helical" evidence="1">
    <location>
        <begin position="291"/>
        <end position="316"/>
    </location>
</feature>
<dbReference type="STRING" id="1034346.GCA_000313565_02648"/>
<name>A0A318KRC2_9FIRM</name>
<comment type="caution">
    <text evidence="3">The sequence shown here is derived from an EMBL/GenBank/DDBJ whole genome shotgun (WGS) entry which is preliminary data.</text>
</comment>
<protein>
    <submittedName>
        <fullName evidence="3">CAAX prenyl protease-like protein</fullName>
    </submittedName>
</protein>
<keyword evidence="1" id="KW-0472">Membrane</keyword>
<organism evidence="3 4">
    <name type="scientific">Dielma fastidiosa</name>
    <dbReference type="NCBI Taxonomy" id="1034346"/>
    <lineage>
        <taxon>Bacteria</taxon>
        <taxon>Bacillati</taxon>
        <taxon>Bacillota</taxon>
        <taxon>Erysipelotrichia</taxon>
        <taxon>Erysipelotrichales</taxon>
        <taxon>Erysipelotrichaceae</taxon>
        <taxon>Dielma</taxon>
    </lineage>
</organism>
<dbReference type="EMBL" id="QJKH01000024">
    <property type="protein sequence ID" value="PXX74509.1"/>
    <property type="molecule type" value="Genomic_DNA"/>
</dbReference>
<keyword evidence="4" id="KW-1185">Reference proteome</keyword>
<reference evidence="3 4" key="1">
    <citation type="submission" date="2018-05" db="EMBL/GenBank/DDBJ databases">
        <title>Genomic Encyclopedia of Type Strains, Phase IV (KMG-IV): sequencing the most valuable type-strain genomes for metagenomic binning, comparative biology and taxonomic classification.</title>
        <authorList>
            <person name="Goeker M."/>
        </authorList>
    </citation>
    <scope>NUCLEOTIDE SEQUENCE [LARGE SCALE GENOMIC DNA]</scope>
    <source>
        <strain evidence="3 4">JC118</strain>
    </source>
</reference>
<keyword evidence="1" id="KW-1133">Transmembrane helix</keyword>
<dbReference type="PANTHER" id="PTHR36435">
    <property type="entry name" value="SLR1288 PROTEIN"/>
    <property type="match status" value="1"/>
</dbReference>
<gene>
    <name evidence="3" type="ORF">DES51_12414</name>
</gene>
<feature type="transmembrane region" description="Helical" evidence="1">
    <location>
        <begin position="212"/>
        <end position="239"/>
    </location>
</feature>
<feature type="transmembrane region" description="Helical" evidence="1">
    <location>
        <begin position="155"/>
        <end position="176"/>
    </location>
</feature>
<evidence type="ECO:0000256" key="1">
    <source>
        <dbReference type="SAM" id="Phobius"/>
    </source>
</evidence>
<dbReference type="GO" id="GO:0006508">
    <property type="term" value="P:proteolysis"/>
    <property type="evidence" value="ECO:0007669"/>
    <property type="project" value="UniProtKB-KW"/>
</dbReference>
<keyword evidence="3" id="KW-0645">Protease</keyword>
<feature type="transmembrane region" description="Helical" evidence="1">
    <location>
        <begin position="251"/>
        <end position="271"/>
    </location>
</feature>
<dbReference type="InterPro" id="IPR052710">
    <property type="entry name" value="CAAX_protease"/>
</dbReference>
<dbReference type="AlphaFoldDB" id="A0A318KRC2"/>
<dbReference type="PANTHER" id="PTHR36435:SF1">
    <property type="entry name" value="CAAX AMINO TERMINAL PROTEASE FAMILY PROTEIN"/>
    <property type="match status" value="1"/>
</dbReference>
<feature type="transmembrane region" description="Helical" evidence="1">
    <location>
        <begin position="31"/>
        <end position="57"/>
    </location>
</feature>
<dbReference type="Pfam" id="PF02517">
    <property type="entry name" value="Rce1-like"/>
    <property type="match status" value="1"/>
</dbReference>
<proteinExistence type="predicted"/>
<dbReference type="RefSeq" id="WP_022938933.1">
    <property type="nucleotide sequence ID" value="NZ_CABKRQ010000007.1"/>
</dbReference>
<evidence type="ECO:0000313" key="3">
    <source>
        <dbReference type="EMBL" id="PXX74509.1"/>
    </source>
</evidence>
<feature type="domain" description="CAAX prenyl protease 2/Lysostaphin resistance protein A-like" evidence="2">
    <location>
        <begin position="157"/>
        <end position="243"/>
    </location>
</feature>
<dbReference type="GO" id="GO:0004175">
    <property type="term" value="F:endopeptidase activity"/>
    <property type="evidence" value="ECO:0007669"/>
    <property type="project" value="UniProtKB-ARBA"/>
</dbReference>
<feature type="transmembrane region" description="Helical" evidence="1">
    <location>
        <begin position="112"/>
        <end position="135"/>
    </location>
</feature>
<keyword evidence="1" id="KW-0812">Transmembrane</keyword>
<feature type="transmembrane region" description="Helical" evidence="1">
    <location>
        <begin position="69"/>
        <end position="91"/>
    </location>
</feature>
<evidence type="ECO:0000259" key="2">
    <source>
        <dbReference type="Pfam" id="PF02517"/>
    </source>
</evidence>